<evidence type="ECO:0000256" key="3">
    <source>
        <dbReference type="ARBA" id="ARBA00022475"/>
    </source>
</evidence>
<organism evidence="12 13">
    <name type="scientific">Minwuia thermotolerans</name>
    <dbReference type="NCBI Taxonomy" id="2056226"/>
    <lineage>
        <taxon>Bacteria</taxon>
        <taxon>Pseudomonadati</taxon>
        <taxon>Pseudomonadota</taxon>
        <taxon>Alphaproteobacteria</taxon>
        <taxon>Minwuiales</taxon>
        <taxon>Minwuiaceae</taxon>
        <taxon>Minwuia</taxon>
    </lineage>
</organism>
<dbReference type="InterPro" id="IPR049142">
    <property type="entry name" value="MS_channel_1st"/>
</dbReference>
<dbReference type="EMBL" id="PHIG01000031">
    <property type="protein sequence ID" value="PJK29807.1"/>
    <property type="molecule type" value="Genomic_DNA"/>
</dbReference>
<dbReference type="SUPFAM" id="SSF82861">
    <property type="entry name" value="Mechanosensitive channel protein MscS (YggB), transmembrane region"/>
    <property type="match status" value="1"/>
</dbReference>
<dbReference type="SUPFAM" id="SSF50182">
    <property type="entry name" value="Sm-like ribonucleoproteins"/>
    <property type="match status" value="1"/>
</dbReference>
<feature type="domain" description="Mechanosensitive ion channel MscS C-terminal" evidence="10">
    <location>
        <begin position="267"/>
        <end position="355"/>
    </location>
</feature>
<keyword evidence="13" id="KW-1185">Reference proteome</keyword>
<dbReference type="AlphaFoldDB" id="A0A2M9G257"/>
<dbReference type="Pfam" id="PF21082">
    <property type="entry name" value="MS_channel_3rd"/>
    <property type="match status" value="1"/>
</dbReference>
<reference evidence="12 13" key="1">
    <citation type="submission" date="2017-11" db="EMBL/GenBank/DDBJ databases">
        <title>Draft genome sequence of Rhizobiales bacterium SY3-13.</title>
        <authorList>
            <person name="Sun C."/>
        </authorList>
    </citation>
    <scope>NUCLEOTIDE SEQUENCE [LARGE SCALE GENOMIC DNA]</scope>
    <source>
        <strain evidence="12 13">SY3-13</strain>
    </source>
</reference>
<feature type="transmembrane region" description="Helical" evidence="8">
    <location>
        <begin position="73"/>
        <end position="92"/>
    </location>
</feature>
<dbReference type="InterPro" id="IPR023408">
    <property type="entry name" value="MscS_beta-dom_sf"/>
</dbReference>
<dbReference type="PANTHER" id="PTHR43634:SF2">
    <property type="entry name" value="LOW CONDUCTANCE MECHANOSENSITIVE CHANNEL YNAI"/>
    <property type="match status" value="1"/>
</dbReference>
<accession>A0A2M9G257</accession>
<keyword evidence="6 8" id="KW-0472">Membrane</keyword>
<feature type="transmembrane region" description="Helical" evidence="8">
    <location>
        <begin position="177"/>
        <end position="205"/>
    </location>
</feature>
<keyword evidence="5 8" id="KW-1133">Transmembrane helix</keyword>
<feature type="transmembrane region" description="Helical" evidence="8">
    <location>
        <begin position="104"/>
        <end position="127"/>
    </location>
</feature>
<evidence type="ECO:0000259" key="10">
    <source>
        <dbReference type="Pfam" id="PF21082"/>
    </source>
</evidence>
<keyword evidence="3" id="KW-1003">Cell membrane</keyword>
<dbReference type="Gene3D" id="3.30.70.100">
    <property type="match status" value="1"/>
</dbReference>
<comment type="caution">
    <text evidence="12">The sequence shown here is derived from an EMBL/GenBank/DDBJ whole genome shotgun (WGS) entry which is preliminary data.</text>
</comment>
<dbReference type="Gene3D" id="2.30.30.60">
    <property type="match status" value="1"/>
</dbReference>
<evidence type="ECO:0000256" key="2">
    <source>
        <dbReference type="ARBA" id="ARBA00008017"/>
    </source>
</evidence>
<dbReference type="InterPro" id="IPR010920">
    <property type="entry name" value="LSM_dom_sf"/>
</dbReference>
<comment type="subcellular location">
    <subcellularLocation>
        <location evidence="1">Cell membrane</location>
        <topology evidence="1">Multi-pass membrane protein</topology>
    </subcellularLocation>
</comment>
<feature type="domain" description="Mechanosensitive ion channel transmembrane helices 2/3" evidence="11">
    <location>
        <begin position="151"/>
        <end position="191"/>
    </location>
</feature>
<dbReference type="GO" id="GO:0008381">
    <property type="term" value="F:mechanosensitive monoatomic ion channel activity"/>
    <property type="evidence" value="ECO:0007669"/>
    <property type="project" value="UniProtKB-ARBA"/>
</dbReference>
<dbReference type="GO" id="GO:0005886">
    <property type="term" value="C:plasma membrane"/>
    <property type="evidence" value="ECO:0007669"/>
    <property type="project" value="UniProtKB-SubCell"/>
</dbReference>
<feature type="transmembrane region" description="Helical" evidence="8">
    <location>
        <begin position="27"/>
        <end position="52"/>
    </location>
</feature>
<evidence type="ECO:0000256" key="4">
    <source>
        <dbReference type="ARBA" id="ARBA00022692"/>
    </source>
</evidence>
<evidence type="ECO:0000256" key="1">
    <source>
        <dbReference type="ARBA" id="ARBA00004651"/>
    </source>
</evidence>
<dbReference type="Pfam" id="PF00924">
    <property type="entry name" value="MS_channel_2nd"/>
    <property type="match status" value="1"/>
</dbReference>
<dbReference type="Pfam" id="PF21088">
    <property type="entry name" value="MS_channel_1st"/>
    <property type="match status" value="1"/>
</dbReference>
<feature type="domain" description="Mechanosensitive ion channel MscS" evidence="9">
    <location>
        <begin position="192"/>
        <end position="258"/>
    </location>
</feature>
<sequence length="418" mass="46498">MSELQAFWEEIELVWQRGVFGVETDRALLAIAVFLLFVILRGLFTAVVVAGLGRLTQRTETTIDDQMLEAARGPLRFVFLVAGLFFAARVAPLPPEVDEYVTRIVRSLIAFTIFWTIYRMAEPLSFLLDHVSNAMRGQEIGAALKKFAVRIFRVIVAVIGAAAILEEWDFDVAAVLGGLGLIGMAVAFGAQNLIANLFGGVVIFLDKIFVEGHWIRAGDVEGVVEKIGFRTTKIRRFDKSLVTLPNTKLSDDAVVNFSMMTNRRIYWVIGLEYRTTHEQLRQVVEGISAYVHNNDDFETDPNRVSTLIHADSFNNSSIDIMFYAFTKTTIWAEWMRVKEELLYEVKRIVEEAGTSFAFPSSSIYVEALPFGEPEVPIRIKDTRSSGGGGGEPDRSIEPSGDTQTVRPGARGPSGEDGE</sequence>
<name>A0A2M9G257_9PROT</name>
<dbReference type="PANTHER" id="PTHR43634">
    <property type="entry name" value="OW CONDUCTANCE MECHANOSENSITIVE CHANNEL"/>
    <property type="match status" value="1"/>
</dbReference>
<evidence type="ECO:0000313" key="13">
    <source>
        <dbReference type="Proteomes" id="UP000229498"/>
    </source>
</evidence>
<dbReference type="Gene3D" id="1.10.287.1260">
    <property type="match status" value="1"/>
</dbReference>
<evidence type="ECO:0000256" key="5">
    <source>
        <dbReference type="ARBA" id="ARBA00022989"/>
    </source>
</evidence>
<proteinExistence type="inferred from homology"/>
<feature type="transmembrane region" description="Helical" evidence="8">
    <location>
        <begin position="147"/>
        <end position="165"/>
    </location>
</feature>
<comment type="similarity">
    <text evidence="2">Belongs to the MscS (TC 1.A.23) family.</text>
</comment>
<dbReference type="InterPro" id="IPR006685">
    <property type="entry name" value="MscS_channel_2nd"/>
</dbReference>
<evidence type="ECO:0000259" key="9">
    <source>
        <dbReference type="Pfam" id="PF00924"/>
    </source>
</evidence>
<dbReference type="Proteomes" id="UP000229498">
    <property type="component" value="Unassembled WGS sequence"/>
</dbReference>
<dbReference type="RefSeq" id="WP_109793084.1">
    <property type="nucleotide sequence ID" value="NZ_PHIG01000031.1"/>
</dbReference>
<dbReference type="InterPro" id="IPR049278">
    <property type="entry name" value="MS_channel_C"/>
</dbReference>
<evidence type="ECO:0000259" key="11">
    <source>
        <dbReference type="Pfam" id="PF21088"/>
    </source>
</evidence>
<evidence type="ECO:0000256" key="7">
    <source>
        <dbReference type="SAM" id="MobiDB-lite"/>
    </source>
</evidence>
<evidence type="ECO:0000256" key="6">
    <source>
        <dbReference type="ARBA" id="ARBA00023136"/>
    </source>
</evidence>
<protein>
    <submittedName>
        <fullName evidence="12">Mechanosensitive ion channel protein MscS</fullName>
    </submittedName>
</protein>
<dbReference type="SUPFAM" id="SSF82689">
    <property type="entry name" value="Mechanosensitive channel protein MscS (YggB), C-terminal domain"/>
    <property type="match status" value="1"/>
</dbReference>
<dbReference type="OrthoDB" id="9814206at2"/>
<dbReference type="InterPro" id="IPR045042">
    <property type="entry name" value="YnaI-like"/>
</dbReference>
<evidence type="ECO:0000313" key="12">
    <source>
        <dbReference type="EMBL" id="PJK29807.1"/>
    </source>
</evidence>
<dbReference type="InterPro" id="IPR011066">
    <property type="entry name" value="MscS_channel_C_sf"/>
</dbReference>
<evidence type="ECO:0000256" key="8">
    <source>
        <dbReference type="SAM" id="Phobius"/>
    </source>
</evidence>
<gene>
    <name evidence="12" type="ORF">CVT23_08480</name>
</gene>
<dbReference type="InterPro" id="IPR011014">
    <property type="entry name" value="MscS_channel_TM-2"/>
</dbReference>
<feature type="region of interest" description="Disordered" evidence="7">
    <location>
        <begin position="375"/>
        <end position="418"/>
    </location>
</feature>
<keyword evidence="4 8" id="KW-0812">Transmembrane</keyword>